<keyword evidence="1" id="KW-0472">Membrane</keyword>
<keyword evidence="3" id="KW-1185">Reference proteome</keyword>
<keyword evidence="1" id="KW-0812">Transmembrane</keyword>
<gene>
    <name evidence="2" type="ORF">IWZ03DRAFT_423116</name>
</gene>
<accession>A0ABR1KNW7</accession>
<proteinExistence type="predicted"/>
<name>A0ABR1KNW7_9PEZI</name>
<dbReference type="EMBL" id="JBBPHU010000005">
    <property type="protein sequence ID" value="KAK7517397.1"/>
    <property type="molecule type" value="Genomic_DNA"/>
</dbReference>
<sequence>MSIHCEMGETLSPSQMSDKLFSDFPEESVQLPSDSPGKTFCRKRTSTTKILALLALVTSGITFTAFVVSSRWNSPGRGDMVIDDDGPQLPEGYVEAVLARVFGNHTVHGSAAPKAQLHQKDHQKGDTLKQLSKRAVPDNQICGPDHADDWLGRICDPERGPRAWVEVCHVNANQDLHVQSECGEGTYCVEIRDHDDDDVILCLPDRQSDPDNLEPDPKRRRTTQYGFRTVDASSSVENTQIIETITLKAALTEAFVSGRFVDTSRSYVIAPNNQMNANERGYTLKLCRSASTTDLGGRDCRPKQKWYFSKGDLLDFTFGAAVKQKGIFFYAIDGTV</sequence>
<comment type="caution">
    <text evidence="2">The sequence shown here is derived from an EMBL/GenBank/DDBJ whole genome shotgun (WGS) entry which is preliminary data.</text>
</comment>
<protein>
    <submittedName>
        <fullName evidence="2">Uncharacterized protein</fullName>
    </submittedName>
</protein>
<evidence type="ECO:0000256" key="1">
    <source>
        <dbReference type="SAM" id="Phobius"/>
    </source>
</evidence>
<evidence type="ECO:0000313" key="2">
    <source>
        <dbReference type="EMBL" id="KAK7517397.1"/>
    </source>
</evidence>
<organism evidence="2 3">
    <name type="scientific">Phyllosticta citriasiana</name>
    <dbReference type="NCBI Taxonomy" id="595635"/>
    <lineage>
        <taxon>Eukaryota</taxon>
        <taxon>Fungi</taxon>
        <taxon>Dikarya</taxon>
        <taxon>Ascomycota</taxon>
        <taxon>Pezizomycotina</taxon>
        <taxon>Dothideomycetes</taxon>
        <taxon>Dothideomycetes incertae sedis</taxon>
        <taxon>Botryosphaeriales</taxon>
        <taxon>Phyllostictaceae</taxon>
        <taxon>Phyllosticta</taxon>
    </lineage>
</organism>
<evidence type="ECO:0000313" key="3">
    <source>
        <dbReference type="Proteomes" id="UP001363622"/>
    </source>
</evidence>
<feature type="transmembrane region" description="Helical" evidence="1">
    <location>
        <begin position="50"/>
        <end position="72"/>
    </location>
</feature>
<dbReference type="Proteomes" id="UP001363622">
    <property type="component" value="Unassembled WGS sequence"/>
</dbReference>
<reference evidence="2 3" key="1">
    <citation type="submission" date="2024-04" db="EMBL/GenBank/DDBJ databases">
        <title>Phyllosticta paracitricarpa is synonymous to the EU quarantine fungus P. citricarpa based on phylogenomic analyses.</title>
        <authorList>
            <consortium name="Lawrence Berkeley National Laboratory"/>
            <person name="Van Ingen-Buijs V.A."/>
            <person name="Van Westerhoven A.C."/>
            <person name="Haridas S."/>
            <person name="Skiadas P."/>
            <person name="Martin F."/>
            <person name="Groenewald J.Z."/>
            <person name="Crous P.W."/>
            <person name="Seidl M.F."/>
        </authorList>
    </citation>
    <scope>NUCLEOTIDE SEQUENCE [LARGE SCALE GENOMIC DNA]</scope>
    <source>
        <strain evidence="2 3">CBS 123371</strain>
    </source>
</reference>
<keyword evidence="1" id="KW-1133">Transmembrane helix</keyword>